<dbReference type="InterPro" id="IPR004358">
    <property type="entry name" value="Sig_transdc_His_kin-like_C"/>
</dbReference>
<evidence type="ECO:0000256" key="4">
    <source>
        <dbReference type="PROSITE-ProRule" id="PRU00169"/>
    </source>
</evidence>
<dbReference type="InterPro" id="IPR000014">
    <property type="entry name" value="PAS"/>
</dbReference>
<evidence type="ECO:0000259" key="7">
    <source>
        <dbReference type="PROSITE" id="PS50112"/>
    </source>
</evidence>
<dbReference type="EC" id="2.7.13.3" evidence="2"/>
<dbReference type="SUPFAM" id="SSF47384">
    <property type="entry name" value="Homodimeric domain of signal transducing histidine kinase"/>
    <property type="match status" value="1"/>
</dbReference>
<gene>
    <name evidence="9" type="ORF">MTBBW1_150029</name>
</gene>
<keyword evidence="3 4" id="KW-0597">Phosphoprotein</keyword>
<dbReference type="InterPro" id="IPR036890">
    <property type="entry name" value="HATPase_C_sf"/>
</dbReference>
<dbReference type="InterPro" id="IPR011006">
    <property type="entry name" value="CheY-like_superfamily"/>
</dbReference>
<dbReference type="SUPFAM" id="SSF52172">
    <property type="entry name" value="CheY-like"/>
    <property type="match status" value="1"/>
</dbReference>
<dbReference type="InterPro" id="IPR003661">
    <property type="entry name" value="HisK_dim/P_dom"/>
</dbReference>
<dbReference type="PRINTS" id="PR00344">
    <property type="entry name" value="BCTRLSENSOR"/>
</dbReference>
<dbReference type="CDD" id="cd00130">
    <property type="entry name" value="PAS"/>
    <property type="match status" value="2"/>
</dbReference>
<feature type="modified residue" description="4-aspartylphosphate" evidence="4">
    <location>
        <position position="738"/>
    </location>
</feature>
<dbReference type="SMART" id="SM00086">
    <property type="entry name" value="PAC"/>
    <property type="match status" value="2"/>
</dbReference>
<sequence>MKYKLQDLIDIKFFQELQDSLNEICSFSSSILDNDGNILTATAWQEICTRFHRKNKDTERLCIRSNQSIKDHLCEEKQTVTYSCPLGLFVNAIPIIIDGVHYGNFLTGQFFLQEPDLEFFRVQAGKYDFDEEAYLKAVKKVPVWTQKQLNASLHFFKNLISVISENGLKELKDIENRKRLELNEKRHISILKSAMDGYWLTDIKGMLLEVNETYCGMSGYSADELMTMHISDLDINKTKEQIAERVQKIILKGSDRFESRHRRKDGTLFDVEVSIQFRQEDGGQLVCFLRDITEAQKADLALKESEERFRSLHNASFGGIAIHDKGIILECNRGLSEITGFEYDELIGMNGLNLISDDTRDKVIRNIESGYEKAYEAEGVRKNGEVYPLRLEARNIPYRGKKVRVVEFRDITEIKVAEKEWMELDEKFRQAQKMEAVGRLAGGVAHDFNNKLSVITGYAEMAMEDIDPAQPLYESLNEIKKAGEQSADLTRQLLAFARKQTISPKVIDINTTVAGMINMLKRLIGEDIDLVWIPGEDVWPVKMDPSQIDQILANLCVNARDAISDVGKITIETANTRFDDDYCINHPGFLTGEYVALAVSDNGCGMDAETLGNIFEPFFTTKGAGKGTGLGLATVYGAVKQNNGFVNVYSEPGNGTTFKIYLSRHKASRESLHEKVKELLPEHGQETVLVVDDDPTILKMTTMMLKKLGYKVLAANSIGEALGYAREYGGMIHLLLTDVVMPEMNGRDLAENILAIHPDLKCLFMSGYTANVIAHHGILDEGVYFIQKPFSRQELSVRLREALALQ</sequence>
<dbReference type="InterPro" id="IPR036097">
    <property type="entry name" value="HisK_dim/P_sf"/>
</dbReference>
<dbReference type="InterPro" id="IPR001789">
    <property type="entry name" value="Sig_transdc_resp-reg_receiver"/>
</dbReference>
<evidence type="ECO:0000256" key="1">
    <source>
        <dbReference type="ARBA" id="ARBA00000085"/>
    </source>
</evidence>
<dbReference type="SMART" id="SM00091">
    <property type="entry name" value="PAS"/>
    <property type="match status" value="2"/>
</dbReference>
<feature type="domain" description="PAC" evidence="8">
    <location>
        <begin position="255"/>
        <end position="304"/>
    </location>
</feature>
<proteinExistence type="predicted"/>
<accession>A0A1W1H8Q9</accession>
<evidence type="ECO:0000313" key="9">
    <source>
        <dbReference type="EMBL" id="SLM28758.1"/>
    </source>
</evidence>
<dbReference type="Pfam" id="PF00072">
    <property type="entry name" value="Response_reg"/>
    <property type="match status" value="1"/>
</dbReference>
<evidence type="ECO:0000259" key="6">
    <source>
        <dbReference type="PROSITE" id="PS50110"/>
    </source>
</evidence>
<dbReference type="CDD" id="cd00082">
    <property type="entry name" value="HisKA"/>
    <property type="match status" value="1"/>
</dbReference>
<dbReference type="GO" id="GO:0000155">
    <property type="term" value="F:phosphorelay sensor kinase activity"/>
    <property type="evidence" value="ECO:0007669"/>
    <property type="project" value="InterPro"/>
</dbReference>
<dbReference type="SUPFAM" id="SSF55874">
    <property type="entry name" value="ATPase domain of HSP90 chaperone/DNA topoisomerase II/histidine kinase"/>
    <property type="match status" value="1"/>
</dbReference>
<evidence type="ECO:0000256" key="2">
    <source>
        <dbReference type="ARBA" id="ARBA00012438"/>
    </source>
</evidence>
<dbReference type="SMART" id="SM00387">
    <property type="entry name" value="HATPase_c"/>
    <property type="match status" value="1"/>
</dbReference>
<evidence type="ECO:0000259" key="5">
    <source>
        <dbReference type="PROSITE" id="PS50109"/>
    </source>
</evidence>
<evidence type="ECO:0000313" key="10">
    <source>
        <dbReference type="Proteomes" id="UP000191931"/>
    </source>
</evidence>
<dbReference type="InterPro" id="IPR000700">
    <property type="entry name" value="PAS-assoc_C"/>
</dbReference>
<dbReference type="PROSITE" id="PS50113">
    <property type="entry name" value="PAC"/>
    <property type="match status" value="1"/>
</dbReference>
<dbReference type="InterPro" id="IPR005467">
    <property type="entry name" value="His_kinase_dom"/>
</dbReference>
<dbReference type="SUPFAM" id="SSF55785">
    <property type="entry name" value="PYP-like sensor domain (PAS domain)"/>
    <property type="match status" value="2"/>
</dbReference>
<dbReference type="Gene3D" id="3.40.50.2300">
    <property type="match status" value="1"/>
</dbReference>
<dbReference type="STRING" id="1246637.MTBBW1_150029"/>
<dbReference type="RefSeq" id="WP_080799053.1">
    <property type="nucleotide sequence ID" value="NZ_LT828540.1"/>
</dbReference>
<dbReference type="InterPro" id="IPR003594">
    <property type="entry name" value="HATPase_dom"/>
</dbReference>
<dbReference type="Gene3D" id="3.30.450.20">
    <property type="entry name" value="PAS domain"/>
    <property type="match status" value="2"/>
</dbReference>
<dbReference type="OrthoDB" id="9806821at2"/>
<dbReference type="Pfam" id="PF13426">
    <property type="entry name" value="PAS_9"/>
    <property type="match status" value="2"/>
</dbReference>
<dbReference type="InterPro" id="IPR018771">
    <property type="entry name" value="PocR_dom"/>
</dbReference>
<dbReference type="SMART" id="SM00388">
    <property type="entry name" value="HisKA"/>
    <property type="match status" value="1"/>
</dbReference>
<dbReference type="Proteomes" id="UP000191931">
    <property type="component" value="Unassembled WGS sequence"/>
</dbReference>
<dbReference type="Pfam" id="PF10114">
    <property type="entry name" value="PocR"/>
    <property type="match status" value="1"/>
</dbReference>
<dbReference type="Gene3D" id="1.10.287.130">
    <property type="match status" value="1"/>
</dbReference>
<protein>
    <recommendedName>
        <fullName evidence="2">histidine kinase</fullName>
        <ecNumber evidence="2">2.7.13.3</ecNumber>
    </recommendedName>
</protein>
<evidence type="ECO:0000256" key="3">
    <source>
        <dbReference type="ARBA" id="ARBA00022553"/>
    </source>
</evidence>
<feature type="domain" description="Response regulatory" evidence="6">
    <location>
        <begin position="687"/>
        <end position="803"/>
    </location>
</feature>
<keyword evidence="9" id="KW-0808">Transferase</keyword>
<keyword evidence="9" id="KW-0418">Kinase</keyword>
<dbReference type="EMBL" id="FWEV01000057">
    <property type="protein sequence ID" value="SLM28758.1"/>
    <property type="molecule type" value="Genomic_DNA"/>
</dbReference>
<organism evidence="9 10">
    <name type="scientific">Desulfamplus magnetovallimortis</name>
    <dbReference type="NCBI Taxonomy" id="1246637"/>
    <lineage>
        <taxon>Bacteria</taxon>
        <taxon>Pseudomonadati</taxon>
        <taxon>Thermodesulfobacteriota</taxon>
        <taxon>Desulfobacteria</taxon>
        <taxon>Desulfobacterales</taxon>
        <taxon>Desulfobacteraceae</taxon>
        <taxon>Desulfamplus</taxon>
    </lineage>
</organism>
<reference evidence="9 10" key="1">
    <citation type="submission" date="2017-03" db="EMBL/GenBank/DDBJ databases">
        <authorList>
            <person name="Afonso C.L."/>
            <person name="Miller P.J."/>
            <person name="Scott M.A."/>
            <person name="Spackman E."/>
            <person name="Goraichik I."/>
            <person name="Dimitrov K.M."/>
            <person name="Suarez D.L."/>
            <person name="Swayne D.E."/>
        </authorList>
    </citation>
    <scope>NUCLEOTIDE SEQUENCE [LARGE SCALE GENOMIC DNA]</scope>
    <source>
        <strain evidence="9">PRJEB14757</strain>
    </source>
</reference>
<dbReference type="PROSITE" id="PS50110">
    <property type="entry name" value="RESPONSE_REGULATORY"/>
    <property type="match status" value="1"/>
</dbReference>
<dbReference type="PROSITE" id="PS50109">
    <property type="entry name" value="HIS_KIN"/>
    <property type="match status" value="1"/>
</dbReference>
<dbReference type="SMART" id="SM00448">
    <property type="entry name" value="REC"/>
    <property type="match status" value="1"/>
</dbReference>
<dbReference type="PROSITE" id="PS50112">
    <property type="entry name" value="PAS"/>
    <property type="match status" value="2"/>
</dbReference>
<dbReference type="NCBIfam" id="TIGR00229">
    <property type="entry name" value="sensory_box"/>
    <property type="match status" value="2"/>
</dbReference>
<name>A0A1W1H8Q9_9BACT</name>
<dbReference type="InterPro" id="IPR001610">
    <property type="entry name" value="PAC"/>
</dbReference>
<feature type="domain" description="PAS" evidence="7">
    <location>
        <begin position="305"/>
        <end position="374"/>
    </location>
</feature>
<comment type="catalytic activity">
    <reaction evidence="1">
        <text>ATP + protein L-histidine = ADP + protein N-phospho-L-histidine.</text>
        <dbReference type="EC" id="2.7.13.3"/>
    </reaction>
</comment>
<keyword evidence="10" id="KW-1185">Reference proteome</keyword>
<dbReference type="Pfam" id="PF00512">
    <property type="entry name" value="HisKA"/>
    <property type="match status" value="1"/>
</dbReference>
<feature type="domain" description="Histidine kinase" evidence="5">
    <location>
        <begin position="443"/>
        <end position="666"/>
    </location>
</feature>
<dbReference type="PANTHER" id="PTHR43065">
    <property type="entry name" value="SENSOR HISTIDINE KINASE"/>
    <property type="match status" value="1"/>
</dbReference>
<dbReference type="Gene3D" id="3.30.565.10">
    <property type="entry name" value="Histidine kinase-like ATPase, C-terminal domain"/>
    <property type="match status" value="1"/>
</dbReference>
<dbReference type="Pfam" id="PF02518">
    <property type="entry name" value="HATPase_c"/>
    <property type="match status" value="1"/>
</dbReference>
<evidence type="ECO:0000259" key="8">
    <source>
        <dbReference type="PROSITE" id="PS50113"/>
    </source>
</evidence>
<dbReference type="InterPro" id="IPR035965">
    <property type="entry name" value="PAS-like_dom_sf"/>
</dbReference>
<dbReference type="PANTHER" id="PTHR43065:SF42">
    <property type="entry name" value="TWO-COMPONENT SENSOR PPRA"/>
    <property type="match status" value="1"/>
</dbReference>
<dbReference type="AlphaFoldDB" id="A0A1W1H8Q9"/>
<feature type="domain" description="PAS" evidence="7">
    <location>
        <begin position="183"/>
        <end position="253"/>
    </location>
</feature>